<evidence type="ECO:0000259" key="6">
    <source>
        <dbReference type="SMART" id="SM00478"/>
    </source>
</evidence>
<feature type="domain" description="HhH-GPD" evidence="6">
    <location>
        <begin position="48"/>
        <end position="202"/>
    </location>
</feature>
<evidence type="ECO:0000256" key="2">
    <source>
        <dbReference type="ARBA" id="ARBA00010817"/>
    </source>
</evidence>
<keyword evidence="5" id="KW-0234">DNA repair</keyword>
<reference evidence="7 8" key="1">
    <citation type="submission" date="2020-10" db="EMBL/GenBank/DDBJ databases">
        <title>Eggerthella sp. nov., isolated from human feces.</title>
        <authorList>
            <person name="Yajun G."/>
        </authorList>
    </citation>
    <scope>NUCLEOTIDE SEQUENCE [LARGE SCALE GENOMIC DNA]</scope>
    <source>
        <strain evidence="7 8">HF-1101</strain>
    </source>
</reference>
<accession>A0A6L7IVZ2</accession>
<evidence type="ECO:0000256" key="4">
    <source>
        <dbReference type="ARBA" id="ARBA00022763"/>
    </source>
</evidence>
<dbReference type="AlphaFoldDB" id="A0A6L7IVZ2"/>
<dbReference type="PANTHER" id="PTHR43003">
    <property type="entry name" value="DNA-3-METHYLADENINE GLYCOSYLASE"/>
    <property type="match status" value="1"/>
</dbReference>
<dbReference type="InterPro" id="IPR011257">
    <property type="entry name" value="DNA_glycosylase"/>
</dbReference>
<dbReference type="KEGG" id="egd:GS424_003170"/>
<evidence type="ECO:0000313" key="7">
    <source>
        <dbReference type="EMBL" id="QOS68882.1"/>
    </source>
</evidence>
<dbReference type="GO" id="GO:0006307">
    <property type="term" value="P:DNA alkylation repair"/>
    <property type="evidence" value="ECO:0007669"/>
    <property type="project" value="TreeGrafter"/>
</dbReference>
<name>A0A6L7IVZ2_9ACTN</name>
<dbReference type="GO" id="GO:0043916">
    <property type="term" value="F:DNA-7-methylguanine glycosylase activity"/>
    <property type="evidence" value="ECO:0007669"/>
    <property type="project" value="TreeGrafter"/>
</dbReference>
<keyword evidence="4" id="KW-0227">DNA damage</keyword>
<dbReference type="InterPro" id="IPR051912">
    <property type="entry name" value="Alkylbase_DNA_Glycosylase/TA"/>
</dbReference>
<dbReference type="CDD" id="cd00056">
    <property type="entry name" value="ENDO3c"/>
    <property type="match status" value="1"/>
</dbReference>
<dbReference type="SMART" id="SM00478">
    <property type="entry name" value="ENDO3c"/>
    <property type="match status" value="1"/>
</dbReference>
<proteinExistence type="inferred from homology"/>
<evidence type="ECO:0000256" key="5">
    <source>
        <dbReference type="ARBA" id="ARBA00023204"/>
    </source>
</evidence>
<dbReference type="GO" id="GO:0032993">
    <property type="term" value="C:protein-DNA complex"/>
    <property type="evidence" value="ECO:0007669"/>
    <property type="project" value="TreeGrafter"/>
</dbReference>
<evidence type="ECO:0000256" key="1">
    <source>
        <dbReference type="ARBA" id="ARBA00000086"/>
    </source>
</evidence>
<dbReference type="Pfam" id="PF00730">
    <property type="entry name" value="HhH-GPD"/>
    <property type="match status" value="1"/>
</dbReference>
<dbReference type="SUPFAM" id="SSF48150">
    <property type="entry name" value="DNA-glycosylase"/>
    <property type="match status" value="1"/>
</dbReference>
<sequence>MAVFEYGDEEVAYLAARDPRLAEVMAAVGHIERDVHPDLFSALVNCIVGQQISTKAQTTIWNRVLETFGEVTPETMAACSDEELQGVGISFRKVSYIKGAAERVRSGEVDLAALVELPDDEVCRTLSALPGIGVWTAEMLMTFSMQRPNILSWGDLAIQRGLRMVYHHRRITPELFAKYRRRYAPYGSVASLYLWEVAGGAIPGMKDWAPKGGK</sequence>
<dbReference type="FunFam" id="1.10.340.30:FF:000004">
    <property type="entry name" value="DNA-3-methyladenine glycosylase II"/>
    <property type="match status" value="1"/>
</dbReference>
<dbReference type="Proteomes" id="UP000478463">
    <property type="component" value="Chromosome"/>
</dbReference>
<dbReference type="RefSeq" id="WP_160943504.1">
    <property type="nucleotide sequence ID" value="NZ_CP063310.1"/>
</dbReference>
<dbReference type="GO" id="GO:0006285">
    <property type="term" value="P:base-excision repair, AP site formation"/>
    <property type="evidence" value="ECO:0007669"/>
    <property type="project" value="TreeGrafter"/>
</dbReference>
<dbReference type="Gene3D" id="1.10.1670.40">
    <property type="match status" value="1"/>
</dbReference>
<dbReference type="GO" id="GO:0032131">
    <property type="term" value="F:alkylated DNA binding"/>
    <property type="evidence" value="ECO:0007669"/>
    <property type="project" value="TreeGrafter"/>
</dbReference>
<gene>
    <name evidence="7" type="ORF">GS424_003170</name>
</gene>
<dbReference type="GO" id="GO:0008725">
    <property type="term" value="F:DNA-3-methyladenine glycosylase activity"/>
    <property type="evidence" value="ECO:0007669"/>
    <property type="project" value="TreeGrafter"/>
</dbReference>
<dbReference type="PANTHER" id="PTHR43003:SF5">
    <property type="entry name" value="DNA-3-METHYLADENINE GLYCOSYLASE"/>
    <property type="match status" value="1"/>
</dbReference>
<organism evidence="7 8">
    <name type="scientific">Eggerthella guodeyinii</name>
    <dbReference type="NCBI Taxonomy" id="2690837"/>
    <lineage>
        <taxon>Bacteria</taxon>
        <taxon>Bacillati</taxon>
        <taxon>Actinomycetota</taxon>
        <taxon>Coriobacteriia</taxon>
        <taxon>Eggerthellales</taxon>
        <taxon>Eggerthellaceae</taxon>
        <taxon>Eggerthella</taxon>
    </lineage>
</organism>
<comment type="catalytic activity">
    <reaction evidence="1">
        <text>Hydrolysis of alkylated DNA, releasing 3-methyladenine, 3-methylguanine, 7-methylguanine and 7-methyladenine.</text>
        <dbReference type="EC" id="3.2.2.21"/>
    </reaction>
</comment>
<evidence type="ECO:0000313" key="8">
    <source>
        <dbReference type="Proteomes" id="UP000478463"/>
    </source>
</evidence>
<comment type="similarity">
    <text evidence="2">Belongs to the alkylbase DNA glycosidase AlkA family.</text>
</comment>
<dbReference type="InterPro" id="IPR003265">
    <property type="entry name" value="HhH-GPD_domain"/>
</dbReference>
<dbReference type="EC" id="3.2.2.21" evidence="3"/>
<evidence type="ECO:0000256" key="3">
    <source>
        <dbReference type="ARBA" id="ARBA00012000"/>
    </source>
</evidence>
<dbReference type="Gene3D" id="1.10.340.30">
    <property type="entry name" value="Hypothetical protein, domain 2"/>
    <property type="match status" value="1"/>
</dbReference>
<protein>
    <recommendedName>
        <fullName evidence="3">DNA-3-methyladenine glycosylase II</fullName>
        <ecNumber evidence="3">3.2.2.21</ecNumber>
    </recommendedName>
</protein>
<dbReference type="GO" id="GO:0005737">
    <property type="term" value="C:cytoplasm"/>
    <property type="evidence" value="ECO:0007669"/>
    <property type="project" value="TreeGrafter"/>
</dbReference>
<dbReference type="EMBL" id="CP063310">
    <property type="protein sequence ID" value="QOS68882.1"/>
    <property type="molecule type" value="Genomic_DNA"/>
</dbReference>